<dbReference type="InterPro" id="IPR007265">
    <property type="entry name" value="COG_su3"/>
</dbReference>
<dbReference type="GO" id="GO:0006886">
    <property type="term" value="P:intracellular protein transport"/>
    <property type="evidence" value="ECO:0007669"/>
    <property type="project" value="InterPro"/>
</dbReference>
<evidence type="ECO:0000259" key="2">
    <source>
        <dbReference type="Pfam" id="PF20671"/>
    </source>
</evidence>
<gene>
    <name evidence="3" type="ORF">AYI70_g10024</name>
</gene>
<dbReference type="GO" id="GO:0005801">
    <property type="term" value="C:cis-Golgi network"/>
    <property type="evidence" value="ECO:0007669"/>
    <property type="project" value="InterPro"/>
</dbReference>
<sequence>MSSKSSFSSATAEVWEKQNSLDLPLFESISAIQFTSSSSSFKPTNNLNLDLLSPTSNLPPNSTPIINNTTTKQQLKDQNAPNSKSSLSFVPSPDPSPLSHSKLKIHSTGQFLEWFEKLESHISQQQNAEIESMKTDLLLKSSICSKTLEISNHVQDSINSFKKHYSYTKQKEATFLNSILPHKLELSDKNLLHLGLSQGLYVFKCLDEITRLFNSPGDNRYSRDAELYLLRFRQAQVRALTLIKMLFFHRIKLLLPTSSQIPTLISSTASFINASIFLKPFIQEIESRLGSVKEANSLILSLHKYYFNIRKQIVYPFVSKDLDRITASLKQNTSINVLSLSSSPSSSQTPHPDPIISTPTHDNLPTNSQLSSSNSNLASNDNSSFIHISDFDSLPYNTFNTFSLINQLFTKTGSPPNSEIVDFHSFFIQAEILHSWCSYTTELSSNEYNLAKRFFNLNLTDFDPNLSLSPNIKPSSDEPSPDSNDYDEISIPNSQSNLRSLALSVFAPEPNNFLFSQLSHGLVTFLESFLSLLYDRIRPLIISEHKILPLSVYCLVLRSFGWTSSKYRNFSSLSLNSNTNQNSLNSDNSIKNPIYSDSSNHFSTYNFENPKNSFDSNDDSFEFPNAQNSNNQKNLSLDLCMSTFYSIIDILLGDASHRLVFRSQAFVDLYISNYTLTDIDFIDIKNWLDNVQEYFALNADPPTTISDEIASKLPPPNSDPTISGSLDSTYRDFCNNCATRYIFPPIKNAIWLLSSIENSLSMPVFKNMYSETLSACKSNISIKSSKAVAEKFPNTPLAHYFTYFSIYSLNTTCTDMFGDILN</sequence>
<feature type="region of interest" description="Disordered" evidence="1">
    <location>
        <begin position="52"/>
        <end position="101"/>
    </location>
</feature>
<reference evidence="3 4" key="1">
    <citation type="submission" date="2017-01" db="EMBL/GenBank/DDBJ databases">
        <authorList>
            <person name="Mah S.A."/>
            <person name="Swanson W.J."/>
            <person name="Moy G.W."/>
            <person name="Vacquier V.D."/>
        </authorList>
    </citation>
    <scope>NUCLEOTIDE SEQUENCE [LARGE SCALE GENOMIC DNA]</scope>
    <source>
        <strain evidence="3 4">GSMNP</strain>
    </source>
</reference>
<dbReference type="GO" id="GO:0016020">
    <property type="term" value="C:membrane"/>
    <property type="evidence" value="ECO:0007669"/>
    <property type="project" value="InterPro"/>
</dbReference>
<comment type="caution">
    <text evidence="3">The sequence shown here is derived from an EMBL/GenBank/DDBJ whole genome shotgun (WGS) entry which is preliminary data.</text>
</comment>
<feature type="compositionally biased region" description="Polar residues" evidence="1">
    <location>
        <begin position="72"/>
        <end position="89"/>
    </location>
</feature>
<dbReference type="STRING" id="133412.A0A1R1X8G9"/>
<dbReference type="Proteomes" id="UP000187283">
    <property type="component" value="Unassembled WGS sequence"/>
</dbReference>
<feature type="compositionally biased region" description="Low complexity" evidence="1">
    <location>
        <begin position="363"/>
        <end position="375"/>
    </location>
</feature>
<dbReference type="PANTHER" id="PTHR13302">
    <property type="entry name" value="CONSERVED OLIGOMERIC GOLGI COMPLEX COMPONENT 3"/>
    <property type="match status" value="1"/>
</dbReference>
<proteinExistence type="predicted"/>
<feature type="region of interest" description="Disordered" evidence="1">
    <location>
        <begin position="470"/>
        <end position="489"/>
    </location>
</feature>
<dbReference type="GO" id="GO:0017119">
    <property type="term" value="C:Golgi transport complex"/>
    <property type="evidence" value="ECO:0007669"/>
    <property type="project" value="TreeGrafter"/>
</dbReference>
<organism evidence="3 4">
    <name type="scientific">Smittium culicis</name>
    <dbReference type="NCBI Taxonomy" id="133412"/>
    <lineage>
        <taxon>Eukaryota</taxon>
        <taxon>Fungi</taxon>
        <taxon>Fungi incertae sedis</taxon>
        <taxon>Zoopagomycota</taxon>
        <taxon>Kickxellomycotina</taxon>
        <taxon>Harpellomycetes</taxon>
        <taxon>Harpellales</taxon>
        <taxon>Legeriomycetaceae</taxon>
        <taxon>Smittium</taxon>
    </lineage>
</organism>
<dbReference type="PANTHER" id="PTHR13302:SF8">
    <property type="entry name" value="CONSERVED OLIGOMERIC GOLGI COMPLEX SUBUNIT 3"/>
    <property type="match status" value="1"/>
</dbReference>
<evidence type="ECO:0000313" key="4">
    <source>
        <dbReference type="Proteomes" id="UP000187283"/>
    </source>
</evidence>
<keyword evidence="4" id="KW-1185">Reference proteome</keyword>
<dbReference type="OrthoDB" id="296793at2759"/>
<dbReference type="AlphaFoldDB" id="A0A1R1X8G9"/>
<feature type="region of interest" description="Disordered" evidence="1">
    <location>
        <begin position="340"/>
        <end position="375"/>
    </location>
</feature>
<dbReference type="GO" id="GO:0006891">
    <property type="term" value="P:intra-Golgi vesicle-mediated transport"/>
    <property type="evidence" value="ECO:0007669"/>
    <property type="project" value="TreeGrafter"/>
</dbReference>
<evidence type="ECO:0000256" key="1">
    <source>
        <dbReference type="SAM" id="MobiDB-lite"/>
    </source>
</evidence>
<dbReference type="Pfam" id="PF20671">
    <property type="entry name" value="COG3_C"/>
    <property type="match status" value="2"/>
</dbReference>
<evidence type="ECO:0000313" key="3">
    <source>
        <dbReference type="EMBL" id="OMJ10934.1"/>
    </source>
</evidence>
<dbReference type="GO" id="GO:0007030">
    <property type="term" value="P:Golgi organization"/>
    <property type="evidence" value="ECO:0007669"/>
    <property type="project" value="TreeGrafter"/>
</dbReference>
<accession>A0A1R1X8G9</accession>
<feature type="compositionally biased region" description="Low complexity" evidence="1">
    <location>
        <begin position="52"/>
        <end position="71"/>
    </location>
</feature>
<dbReference type="InterPro" id="IPR048685">
    <property type="entry name" value="COG3_C"/>
</dbReference>
<dbReference type="EMBL" id="LSSN01004774">
    <property type="protein sequence ID" value="OMJ10934.1"/>
    <property type="molecule type" value="Genomic_DNA"/>
</dbReference>
<name>A0A1R1X8G9_9FUNG</name>
<protein>
    <submittedName>
        <fullName evidence="3">Conserved oligomeric Golgi complex subunit 3</fullName>
    </submittedName>
</protein>
<feature type="domain" description="Conserved oligomeric Golgi complex subunit 3 C-terminal" evidence="2">
    <location>
        <begin position="515"/>
        <end position="786"/>
    </location>
</feature>
<feature type="domain" description="Conserved oligomeric Golgi complex subunit 3 C-terminal" evidence="2">
    <location>
        <begin position="271"/>
        <end position="332"/>
    </location>
</feature>